<proteinExistence type="predicted"/>
<dbReference type="InterPro" id="IPR010997">
    <property type="entry name" value="HRDC-like_sf"/>
</dbReference>
<dbReference type="EMBL" id="JAAVJR010001288">
    <property type="protein sequence ID" value="NJW55562.1"/>
    <property type="molecule type" value="Genomic_DNA"/>
</dbReference>
<dbReference type="Pfam" id="PF00570">
    <property type="entry name" value="HRDC"/>
    <property type="match status" value="1"/>
</dbReference>
<dbReference type="RefSeq" id="WP_209310187.1">
    <property type="nucleotide sequence ID" value="NZ_JAAVJR010001288.1"/>
</dbReference>
<evidence type="ECO:0000259" key="1">
    <source>
        <dbReference type="PROSITE" id="PS50967"/>
    </source>
</evidence>
<dbReference type="Proteomes" id="UP000703674">
    <property type="component" value="Unassembled WGS sequence"/>
</dbReference>
<organism evidence="2 3">
    <name type="scientific">Salinimicrobium oceani</name>
    <dbReference type="NCBI Taxonomy" id="2722702"/>
    <lineage>
        <taxon>Bacteria</taxon>
        <taxon>Pseudomonadati</taxon>
        <taxon>Bacteroidota</taxon>
        <taxon>Flavobacteriia</taxon>
        <taxon>Flavobacteriales</taxon>
        <taxon>Flavobacteriaceae</taxon>
        <taxon>Salinimicrobium</taxon>
    </lineage>
</organism>
<dbReference type="InterPro" id="IPR002121">
    <property type="entry name" value="HRDC_dom"/>
</dbReference>
<keyword evidence="3" id="KW-1185">Reference proteome</keyword>
<feature type="non-terminal residue" evidence="2">
    <location>
        <position position="111"/>
    </location>
</feature>
<protein>
    <submittedName>
        <fullName evidence="2">ATP-dependent DNA helicase RecQ</fullName>
    </submittedName>
</protein>
<comment type="caution">
    <text evidence="2">The sequence shown here is derived from an EMBL/GenBank/DDBJ whole genome shotgun (WGS) entry which is preliminary data.</text>
</comment>
<dbReference type="PROSITE" id="PS50967">
    <property type="entry name" value="HRDC"/>
    <property type="match status" value="1"/>
</dbReference>
<keyword evidence="2" id="KW-0378">Hydrolase</keyword>
<evidence type="ECO:0000313" key="2">
    <source>
        <dbReference type="EMBL" id="NJW55562.1"/>
    </source>
</evidence>
<evidence type="ECO:0000313" key="3">
    <source>
        <dbReference type="Proteomes" id="UP000703674"/>
    </source>
</evidence>
<dbReference type="SUPFAM" id="SSF47819">
    <property type="entry name" value="HRDC-like"/>
    <property type="match status" value="1"/>
</dbReference>
<feature type="domain" description="HRDC" evidence="1">
    <location>
        <begin position="30"/>
        <end position="110"/>
    </location>
</feature>
<keyword evidence="2" id="KW-0067">ATP-binding</keyword>
<keyword evidence="2" id="KW-0347">Helicase</keyword>
<sequence>LQQPGSFMMTEDHIYEVGGSDSIVSAGRSGGTDENLVKILKELRKNVAKKRGLAPYLVFQDPSLEDMALKYPVTIEELGNIHGVGEGKAKKYGQEFIDTISRYVEENDITR</sequence>
<dbReference type="InterPro" id="IPR044876">
    <property type="entry name" value="HRDC_dom_sf"/>
</dbReference>
<name>A0ABX1D8F7_9FLAO</name>
<feature type="non-terminal residue" evidence="2">
    <location>
        <position position="1"/>
    </location>
</feature>
<dbReference type="GO" id="GO:0004386">
    <property type="term" value="F:helicase activity"/>
    <property type="evidence" value="ECO:0007669"/>
    <property type="project" value="UniProtKB-KW"/>
</dbReference>
<gene>
    <name evidence="2" type="ORF">HC175_21860</name>
</gene>
<keyword evidence="2" id="KW-0547">Nucleotide-binding</keyword>
<accession>A0ABX1D8F7</accession>
<dbReference type="SMART" id="SM00341">
    <property type="entry name" value="HRDC"/>
    <property type="match status" value="1"/>
</dbReference>
<dbReference type="Gene3D" id="1.10.150.80">
    <property type="entry name" value="HRDC domain"/>
    <property type="match status" value="1"/>
</dbReference>
<reference evidence="2 3" key="1">
    <citation type="submission" date="2020-03" db="EMBL/GenBank/DDBJ databases">
        <title>Salinimicrobium sp. nov, isolated from SCS.</title>
        <authorList>
            <person name="Cao W.R."/>
        </authorList>
    </citation>
    <scope>NUCLEOTIDE SEQUENCE [LARGE SCALE GENOMIC DNA]</scope>
    <source>
        <strain evidence="3">J15B91</strain>
    </source>
</reference>